<proteinExistence type="predicted"/>
<keyword evidence="2" id="KW-1185">Reference proteome</keyword>
<evidence type="ECO:0008006" key="3">
    <source>
        <dbReference type="Google" id="ProtNLM"/>
    </source>
</evidence>
<dbReference type="Proteomes" id="UP000291142">
    <property type="component" value="Unassembled WGS sequence"/>
</dbReference>
<accession>A0A4Q9FHV5</accession>
<name>A0A4Q9FHV5_9FLAO</name>
<dbReference type="EMBL" id="SIRT01000004">
    <property type="protein sequence ID" value="TBN04463.1"/>
    <property type="molecule type" value="Genomic_DNA"/>
</dbReference>
<organism evidence="1 2">
    <name type="scientific">Hyunsoonleella flava</name>
    <dbReference type="NCBI Taxonomy" id="2527939"/>
    <lineage>
        <taxon>Bacteria</taxon>
        <taxon>Pseudomonadati</taxon>
        <taxon>Bacteroidota</taxon>
        <taxon>Flavobacteriia</taxon>
        <taxon>Flavobacteriales</taxon>
        <taxon>Flavobacteriaceae</taxon>
    </lineage>
</organism>
<dbReference type="RefSeq" id="WP_130963932.1">
    <property type="nucleotide sequence ID" value="NZ_SIRT01000004.1"/>
</dbReference>
<dbReference type="OrthoDB" id="9814627at2"/>
<dbReference type="AlphaFoldDB" id="A0A4Q9FHV5"/>
<protein>
    <recommendedName>
        <fullName evidence="3">RHS repeat protein</fullName>
    </recommendedName>
</protein>
<comment type="caution">
    <text evidence="1">The sequence shown here is derived from an EMBL/GenBank/DDBJ whole genome shotgun (WGS) entry which is preliminary data.</text>
</comment>
<sequence length="983" mass="112318">MKILRYIFLIAISIAYGQEPRIIEPSINAQQYFNVRTATEDLHTGQVSMSIPLFNLESKGIKLPISIVFSEGGFTRPEDRIASNVGLGWSLLAGGVISHTVRDQRDSASNYKAWKSSPNYLSGKHNQAENEHDPPYFDNEFVKAMDHIHLDKEPDEFNYSFNGYSGKIVFKSDDTTNNTYTGILFPNITFKIERLPSGGYKITTDDGLKYFFEEGTSVSIEGSTASWFLTEIHAPQGGEISFEYDMDCYTKDSPYHSFGVTYCSRRIKKIIYDKGYVLFNSAPRSDISYNDPVKKSRRISSIELYDKNDQLIKGFELGNNGNEDSLVLNWLKQYDKNYNYLPPYTFEYETVPGPGPTSINGCGSPGFTCNKYSWASTPTPISIAHRRWSMEPIFWGWEEDDGYTHDYSLTSYGVNHYSFLLSKVDFPTGGYESYEYENHGYSAYGSNTEFSHSGQTTSPIQGKRIAKKEIVDGDGNSKVIEYWYCLHDEDYQRISSGSLTPSTNPRYNVKSSGVLINPSIKVSNMYKPIWNDYSNNWTEFYSGNHIRTRFVGIPHYTQVFPQNKLGKYHIYYKEVEEVFTSSSEEENGKNIYYFKEEVAVPAKNYIYLNYELFGTANFPASANTLIEIPNNLYGTNDGSIWRNTSFLAYPIGDFTEYDYLKGTVLKQVTLNSDGNIVKKIDNEYDSPYIEKQYGLIVHKFIDNEGSEDEENGVMSLNRYLISNYTKLFSYIRLDKTTVTDYFPDSGGSLQQEISYNYTAENYLRSVENKNSDGKIKTDYFHYPNDYSYSGDNIFGLKANNIISKPLDMRSYNDGEFISGTQTKYKIDGQPEALFVAEPRGTHFPKDATNPYTFPEKATYTYNNHLISQINLNDSHSSVYLWDATGNYVMAKIENTTYSAVGSLNGKVFSYNSETLYNEIKALVGDNAIISTYTHKQLVGITQKTDTRGYTTYYQYDDFNRLKVVKDAEGKILSENQYHYKGQQ</sequence>
<evidence type="ECO:0000313" key="1">
    <source>
        <dbReference type="EMBL" id="TBN04463.1"/>
    </source>
</evidence>
<evidence type="ECO:0000313" key="2">
    <source>
        <dbReference type="Proteomes" id="UP000291142"/>
    </source>
</evidence>
<gene>
    <name evidence="1" type="ORF">EYD45_07555</name>
</gene>
<reference evidence="1 2" key="1">
    <citation type="submission" date="2019-02" db="EMBL/GenBank/DDBJ databases">
        <title>Hyunsoonleella sp., isolated from marine sediment.</title>
        <authorList>
            <person name="Liu B.-T."/>
        </authorList>
    </citation>
    <scope>NUCLEOTIDE SEQUENCE [LARGE SCALE GENOMIC DNA]</scope>
    <source>
        <strain evidence="1 2">T58</strain>
    </source>
</reference>